<dbReference type="PANTHER" id="PTHR34688">
    <property type="entry name" value="CYTOCHROME C6, CHLOROPLASTIC"/>
    <property type="match status" value="1"/>
</dbReference>
<evidence type="ECO:0000313" key="15">
    <source>
        <dbReference type="Proteomes" id="UP000250235"/>
    </source>
</evidence>
<dbReference type="InterPro" id="IPR023655">
    <property type="entry name" value="Cyt_C6"/>
</dbReference>
<evidence type="ECO:0000256" key="9">
    <source>
        <dbReference type="ARBA" id="ARBA00030448"/>
    </source>
</evidence>
<proteinExistence type="inferred from homology"/>
<accession>A0A2Z7C6I7</accession>
<dbReference type="GO" id="GO:0005506">
    <property type="term" value="F:iron ion binding"/>
    <property type="evidence" value="ECO:0007669"/>
    <property type="project" value="InterPro"/>
</dbReference>
<sequence length="193" mass="20962">MSLMPPTCAMAADAALPKLGYHCLEFSKLQPKRSNIVGGPGHDHSIRKHPQVTLFKHLAPPLIATVFALSPISISNISAPPKVALGQTMDAQKAGALFRRACIGCHDGGGNIIQPGATLFLKDLQRNGVGTEEEIYQITYFGKRRMPGFGENCTPRGQCTFGPRLQEDEIKLLAEFVKSQADQNWPPIEINGD</sequence>
<dbReference type="AlphaFoldDB" id="A0A2Z7C6I7"/>
<evidence type="ECO:0000256" key="8">
    <source>
        <dbReference type="ARBA" id="ARBA00023078"/>
    </source>
</evidence>
<evidence type="ECO:0000256" key="10">
    <source>
        <dbReference type="ARBA" id="ARBA00031247"/>
    </source>
</evidence>
<keyword evidence="8" id="KW-0793">Thylakoid</keyword>
<evidence type="ECO:0000256" key="2">
    <source>
        <dbReference type="ARBA" id="ARBA00009650"/>
    </source>
</evidence>
<name>A0A2Z7C6I7_9LAMI</name>
<dbReference type="GO" id="GO:0009055">
    <property type="term" value="F:electron transfer activity"/>
    <property type="evidence" value="ECO:0007669"/>
    <property type="project" value="InterPro"/>
</dbReference>
<evidence type="ECO:0000313" key="14">
    <source>
        <dbReference type="EMBL" id="KZV42515.1"/>
    </source>
</evidence>
<evidence type="ECO:0000259" key="13">
    <source>
        <dbReference type="PROSITE" id="PS51007"/>
    </source>
</evidence>
<evidence type="ECO:0000256" key="11">
    <source>
        <dbReference type="ARBA" id="ARBA00033211"/>
    </source>
</evidence>
<keyword evidence="4 12" id="KW-0349">Heme</keyword>
<evidence type="ECO:0000256" key="7">
    <source>
        <dbReference type="ARBA" id="ARBA00023004"/>
    </source>
</evidence>
<dbReference type="Gene3D" id="1.10.760.10">
    <property type="entry name" value="Cytochrome c-like domain"/>
    <property type="match status" value="1"/>
</dbReference>
<dbReference type="PANTHER" id="PTHR34688:SF2">
    <property type="entry name" value="CYTOCHROME C6, CHLOROPLASTIC"/>
    <property type="match status" value="1"/>
</dbReference>
<keyword evidence="3" id="KW-0813">Transport</keyword>
<dbReference type="PROSITE" id="PS51007">
    <property type="entry name" value="CYTC"/>
    <property type="match status" value="1"/>
</dbReference>
<dbReference type="InterPro" id="IPR036909">
    <property type="entry name" value="Cyt_c-like_dom_sf"/>
</dbReference>
<protein>
    <recommendedName>
        <fullName evidence="11">Cytochrome c-553</fullName>
    </recommendedName>
    <alternativeName>
        <fullName evidence="10">Cytochrome c553</fullName>
    </alternativeName>
    <alternativeName>
        <fullName evidence="9">Soluble cytochrome f</fullName>
    </alternativeName>
</protein>
<keyword evidence="15" id="KW-1185">Reference proteome</keyword>
<evidence type="ECO:0000256" key="6">
    <source>
        <dbReference type="ARBA" id="ARBA00022982"/>
    </source>
</evidence>
<evidence type="ECO:0000256" key="1">
    <source>
        <dbReference type="ARBA" id="ARBA00002347"/>
    </source>
</evidence>
<dbReference type="FunFam" id="1.10.760.10:FF:000021">
    <property type="entry name" value="Cytochrome c6, chloroplastic"/>
    <property type="match status" value="1"/>
</dbReference>
<keyword evidence="6" id="KW-0249">Electron transport</keyword>
<feature type="domain" description="Cytochrome c" evidence="13">
    <location>
        <begin position="89"/>
        <end position="181"/>
    </location>
</feature>
<evidence type="ECO:0000256" key="5">
    <source>
        <dbReference type="ARBA" id="ARBA00022723"/>
    </source>
</evidence>
<keyword evidence="5 12" id="KW-0479">Metal-binding</keyword>
<gene>
    <name evidence="14" type="ORF">F511_38540</name>
</gene>
<dbReference type="EMBL" id="KQ999018">
    <property type="protein sequence ID" value="KZV42515.1"/>
    <property type="molecule type" value="Genomic_DNA"/>
</dbReference>
<evidence type="ECO:0000256" key="12">
    <source>
        <dbReference type="PROSITE-ProRule" id="PRU00433"/>
    </source>
</evidence>
<dbReference type="Pfam" id="PF13442">
    <property type="entry name" value="Cytochrome_CBB3"/>
    <property type="match status" value="1"/>
</dbReference>
<evidence type="ECO:0000256" key="4">
    <source>
        <dbReference type="ARBA" id="ARBA00022617"/>
    </source>
</evidence>
<dbReference type="GO" id="GO:0020037">
    <property type="term" value="F:heme binding"/>
    <property type="evidence" value="ECO:0007669"/>
    <property type="project" value="InterPro"/>
</dbReference>
<keyword evidence="7 12" id="KW-0408">Iron</keyword>
<organism evidence="14 15">
    <name type="scientific">Dorcoceras hygrometricum</name>
    <dbReference type="NCBI Taxonomy" id="472368"/>
    <lineage>
        <taxon>Eukaryota</taxon>
        <taxon>Viridiplantae</taxon>
        <taxon>Streptophyta</taxon>
        <taxon>Embryophyta</taxon>
        <taxon>Tracheophyta</taxon>
        <taxon>Spermatophyta</taxon>
        <taxon>Magnoliopsida</taxon>
        <taxon>eudicotyledons</taxon>
        <taxon>Gunneridae</taxon>
        <taxon>Pentapetalae</taxon>
        <taxon>asterids</taxon>
        <taxon>lamiids</taxon>
        <taxon>Lamiales</taxon>
        <taxon>Gesneriaceae</taxon>
        <taxon>Didymocarpoideae</taxon>
        <taxon>Trichosporeae</taxon>
        <taxon>Loxocarpinae</taxon>
        <taxon>Dorcoceras</taxon>
    </lineage>
</organism>
<dbReference type="InterPro" id="IPR009056">
    <property type="entry name" value="Cyt_c-like_dom"/>
</dbReference>
<evidence type="ECO:0000256" key="3">
    <source>
        <dbReference type="ARBA" id="ARBA00022448"/>
    </source>
</evidence>
<dbReference type="OrthoDB" id="1930491at2759"/>
<dbReference type="SUPFAM" id="SSF46626">
    <property type="entry name" value="Cytochrome c"/>
    <property type="match status" value="1"/>
</dbReference>
<comment type="function">
    <text evidence="1">Functions as an electron carrier between membrane-bound cytochrome b6-f and photosystem I in oxygenic photosynthesis.</text>
</comment>
<dbReference type="Proteomes" id="UP000250235">
    <property type="component" value="Unassembled WGS sequence"/>
</dbReference>
<comment type="similarity">
    <text evidence="2">Belongs to the cytochrome c family. PetJ subfamily.</text>
</comment>
<reference evidence="14 15" key="1">
    <citation type="journal article" date="2015" name="Proc. Natl. Acad. Sci. U.S.A.">
        <title>The resurrection genome of Boea hygrometrica: A blueprint for survival of dehydration.</title>
        <authorList>
            <person name="Xiao L."/>
            <person name="Yang G."/>
            <person name="Zhang L."/>
            <person name="Yang X."/>
            <person name="Zhao S."/>
            <person name="Ji Z."/>
            <person name="Zhou Q."/>
            <person name="Hu M."/>
            <person name="Wang Y."/>
            <person name="Chen M."/>
            <person name="Xu Y."/>
            <person name="Jin H."/>
            <person name="Xiao X."/>
            <person name="Hu G."/>
            <person name="Bao F."/>
            <person name="Hu Y."/>
            <person name="Wan P."/>
            <person name="Li L."/>
            <person name="Deng X."/>
            <person name="Kuang T."/>
            <person name="Xiang C."/>
            <person name="Zhu J.K."/>
            <person name="Oliver M.J."/>
            <person name="He Y."/>
        </authorList>
    </citation>
    <scope>NUCLEOTIDE SEQUENCE [LARGE SCALE GENOMIC DNA]</scope>
    <source>
        <strain evidence="15">cv. XS01</strain>
    </source>
</reference>